<proteinExistence type="predicted"/>
<comment type="caution">
    <text evidence="2">The sequence shown here is derived from an EMBL/GenBank/DDBJ whole genome shotgun (WGS) entry which is preliminary data.</text>
</comment>
<dbReference type="EMBL" id="JADIMT010000053">
    <property type="protein sequence ID" value="MBO8436166.1"/>
    <property type="molecule type" value="Genomic_DNA"/>
</dbReference>
<gene>
    <name evidence="2" type="ORF">IAA97_04230</name>
</gene>
<reference evidence="2" key="2">
    <citation type="journal article" date="2021" name="PeerJ">
        <title>Extensive microbial diversity within the chicken gut microbiome revealed by metagenomics and culture.</title>
        <authorList>
            <person name="Gilroy R."/>
            <person name="Ravi A."/>
            <person name="Getino M."/>
            <person name="Pursley I."/>
            <person name="Horton D.L."/>
            <person name="Alikhan N.F."/>
            <person name="Baker D."/>
            <person name="Gharbi K."/>
            <person name="Hall N."/>
            <person name="Watson M."/>
            <person name="Adriaenssens E.M."/>
            <person name="Foster-Nyarko E."/>
            <person name="Jarju S."/>
            <person name="Secka A."/>
            <person name="Antonio M."/>
            <person name="Oren A."/>
            <person name="Chaudhuri R.R."/>
            <person name="La Ragione R."/>
            <person name="Hildebrand F."/>
            <person name="Pallen M.J."/>
        </authorList>
    </citation>
    <scope>NUCLEOTIDE SEQUENCE</scope>
    <source>
        <strain evidence="2">7293</strain>
    </source>
</reference>
<feature type="chain" id="PRO_5038891491" evidence="1">
    <location>
        <begin position="21"/>
        <end position="415"/>
    </location>
</feature>
<sequence>MRRILGFVVFFLLCLSALCAAESYSLDAYIEAVSGGVSGFGLGLFPLGTTFGFEKYIDMIPEQHKAEFQIELSFAFNNASLSRDYDYLTGRPRWALTYEEVENGHYFGGGDWNDGGERSLSYFNPRSDIDIYLDQGFWENPLYSDGSLFNVRLGYNARFAMAREEVVFSLPDHGGLTSPVFVWSDGSLREPFDSTLPAYPWLNGDRNVFTDYLYLLLSLNMDRDTPTDAEAEEGVSVELLFEAGPSWLFNNMTEMGVQSDYYLISLFAEEKMEIFSMEQENGWNWMNMYIGHSNTLKYVSGSVVPENKMPDDRLRGSLEDRIWIHFNGPQFMAGDCYTNIEFNLYNTLMFGPVANEIDNITRAVELQSSFSARFQLRLFGFLRFEYQVGYDFIRGIWPDHPSWWQNSALQFYVSI</sequence>
<name>A0A9D9DYZ0_9SPIO</name>
<organism evidence="2 3">
    <name type="scientific">Candidatus Ornithospirochaeta stercoripullorum</name>
    <dbReference type="NCBI Taxonomy" id="2840899"/>
    <lineage>
        <taxon>Bacteria</taxon>
        <taxon>Pseudomonadati</taxon>
        <taxon>Spirochaetota</taxon>
        <taxon>Spirochaetia</taxon>
        <taxon>Spirochaetales</taxon>
        <taxon>Spirochaetaceae</taxon>
        <taxon>Spirochaetaceae incertae sedis</taxon>
        <taxon>Candidatus Ornithospirochaeta</taxon>
    </lineage>
</organism>
<dbReference type="Proteomes" id="UP000823615">
    <property type="component" value="Unassembled WGS sequence"/>
</dbReference>
<feature type="signal peptide" evidence="1">
    <location>
        <begin position="1"/>
        <end position="20"/>
    </location>
</feature>
<evidence type="ECO:0000256" key="1">
    <source>
        <dbReference type="SAM" id="SignalP"/>
    </source>
</evidence>
<keyword evidence="1" id="KW-0732">Signal</keyword>
<dbReference type="AlphaFoldDB" id="A0A9D9DYZ0"/>
<evidence type="ECO:0000313" key="2">
    <source>
        <dbReference type="EMBL" id="MBO8436166.1"/>
    </source>
</evidence>
<evidence type="ECO:0000313" key="3">
    <source>
        <dbReference type="Proteomes" id="UP000823615"/>
    </source>
</evidence>
<reference evidence="2" key="1">
    <citation type="submission" date="2020-10" db="EMBL/GenBank/DDBJ databases">
        <authorList>
            <person name="Gilroy R."/>
        </authorList>
    </citation>
    <scope>NUCLEOTIDE SEQUENCE</scope>
    <source>
        <strain evidence="2">7293</strain>
    </source>
</reference>
<accession>A0A9D9DYZ0</accession>
<protein>
    <submittedName>
        <fullName evidence="2">Uncharacterized protein</fullName>
    </submittedName>
</protein>